<dbReference type="Proteomes" id="UP000434409">
    <property type="component" value="Unassembled WGS sequence"/>
</dbReference>
<organism evidence="1 2">
    <name type="scientific">Suipraeoptans intestinalis</name>
    <dbReference type="NCBI Taxonomy" id="2606628"/>
    <lineage>
        <taxon>Bacteria</taxon>
        <taxon>Bacillati</taxon>
        <taxon>Bacillota</taxon>
        <taxon>Clostridia</taxon>
        <taxon>Lachnospirales</taxon>
        <taxon>Lachnospiraceae</taxon>
        <taxon>Suipraeoptans</taxon>
    </lineage>
</organism>
<protein>
    <submittedName>
        <fullName evidence="1">Abortive infection protein</fullName>
    </submittedName>
</protein>
<keyword evidence="2" id="KW-1185">Reference proteome</keyword>
<accession>A0A6N7UTG9</accession>
<gene>
    <name evidence="1" type="ORF">FYJ34_08650</name>
</gene>
<evidence type="ECO:0000313" key="2">
    <source>
        <dbReference type="Proteomes" id="UP000434409"/>
    </source>
</evidence>
<proteinExistence type="predicted"/>
<dbReference type="AlphaFoldDB" id="A0A6N7UTG9"/>
<name>A0A6N7UTG9_9FIRM</name>
<dbReference type="RefSeq" id="WP_154477905.1">
    <property type="nucleotide sequence ID" value="NZ_JAQYBV010000034.1"/>
</dbReference>
<dbReference type="EMBL" id="VULY01000018">
    <property type="protein sequence ID" value="MSR94324.1"/>
    <property type="molecule type" value="Genomic_DNA"/>
</dbReference>
<comment type="caution">
    <text evidence="1">The sequence shown here is derived from an EMBL/GenBank/DDBJ whole genome shotgun (WGS) entry which is preliminary data.</text>
</comment>
<sequence>MIQKECLLKKMNENDGLITTKEALGFGIHKDVLKEALSKYEIVKIANGLYALPGEEIDEYVYFSHRVPKGIFSHETAAYLHGLSTRMPLIYIMSVMKGANVSRIKAERDDIVFKYVRTDYYDIGKTLIKNPYGREVAVYDKERTLLDLIKDKNRVDTFIFSEAIKLYFSSNDKDLLKLSKYAIAMKMEDHLRQYTEVLL</sequence>
<evidence type="ECO:0000313" key="1">
    <source>
        <dbReference type="EMBL" id="MSR94324.1"/>
    </source>
</evidence>
<reference evidence="1 2" key="1">
    <citation type="submission" date="2019-08" db="EMBL/GenBank/DDBJ databases">
        <title>In-depth cultivation of the pig gut microbiome towards novel bacterial diversity and tailored functional studies.</title>
        <authorList>
            <person name="Wylensek D."/>
            <person name="Hitch T.C.A."/>
            <person name="Clavel T."/>
        </authorList>
    </citation>
    <scope>NUCLEOTIDE SEQUENCE [LARGE SCALE GENOMIC DNA]</scope>
    <source>
        <strain evidence="1 2">68-1-5</strain>
    </source>
</reference>